<organism evidence="1 2">
    <name type="scientific">Desulfuribacillus stibiiarsenatis</name>
    <dbReference type="NCBI Taxonomy" id="1390249"/>
    <lineage>
        <taxon>Bacteria</taxon>
        <taxon>Bacillati</taxon>
        <taxon>Bacillota</taxon>
        <taxon>Desulfuribacillia</taxon>
        <taxon>Desulfuribacillales</taxon>
        <taxon>Desulfuribacillaceae</taxon>
        <taxon>Desulfuribacillus</taxon>
    </lineage>
</organism>
<keyword evidence="2" id="KW-1185">Reference proteome</keyword>
<dbReference type="OrthoDB" id="2738462at2"/>
<accession>A0A1E5L8C3</accession>
<sequence length="66" mass="7477">MRLSELNIKENLNVLEEMCRNASKPCAIIISNGQAKITELPDFGETVIVTHQAKVKRVKFDEGEEF</sequence>
<dbReference type="Proteomes" id="UP000095255">
    <property type="component" value="Unassembled WGS sequence"/>
</dbReference>
<dbReference type="Pfam" id="PF17356">
    <property type="entry name" value="PBSX_XtrA"/>
    <property type="match status" value="1"/>
</dbReference>
<dbReference type="EMBL" id="MJAT01000006">
    <property type="protein sequence ID" value="OEH86239.1"/>
    <property type="molecule type" value="Genomic_DNA"/>
</dbReference>
<reference evidence="1 2" key="1">
    <citation type="submission" date="2016-09" db="EMBL/GenBank/DDBJ databases">
        <title>Desulfuribacillus arsenicus sp. nov., an obligately anaerobic, dissimilatory arsenic- and antimonate-reducing bacterium isolated from anoxic sediments.</title>
        <authorList>
            <person name="Abin C.A."/>
            <person name="Hollibaugh J.T."/>
        </authorList>
    </citation>
    <scope>NUCLEOTIDE SEQUENCE [LARGE SCALE GENOMIC DNA]</scope>
    <source>
        <strain evidence="1 2">MLFW-2</strain>
    </source>
</reference>
<evidence type="ECO:0000313" key="1">
    <source>
        <dbReference type="EMBL" id="OEH86239.1"/>
    </source>
</evidence>
<protein>
    <submittedName>
        <fullName evidence="1">Uncharacterized protein</fullName>
    </submittedName>
</protein>
<name>A0A1E5L8C3_9FIRM</name>
<comment type="caution">
    <text evidence="1">The sequence shown here is derived from an EMBL/GenBank/DDBJ whole genome shotgun (WGS) entry which is preliminary data.</text>
</comment>
<proteinExistence type="predicted"/>
<dbReference type="STRING" id="1390249.BHU72_11935"/>
<evidence type="ECO:0000313" key="2">
    <source>
        <dbReference type="Proteomes" id="UP000095255"/>
    </source>
</evidence>
<dbReference type="InterPro" id="IPR035530">
    <property type="entry name" value="PBSX_XtrA"/>
</dbReference>
<gene>
    <name evidence="1" type="ORF">BHU72_11935</name>
</gene>
<dbReference type="AlphaFoldDB" id="A0A1E5L8C3"/>